<dbReference type="GO" id="GO:0004497">
    <property type="term" value="F:monooxygenase activity"/>
    <property type="evidence" value="ECO:0007669"/>
    <property type="project" value="InterPro"/>
</dbReference>
<dbReference type="GO" id="GO:0016705">
    <property type="term" value="F:oxidoreductase activity, acting on paired donors, with incorporation or reduction of molecular oxygen"/>
    <property type="evidence" value="ECO:0007669"/>
    <property type="project" value="InterPro"/>
</dbReference>
<keyword evidence="4" id="KW-0349">Heme</keyword>
<feature type="domain" description="NADH:flavin oxidoreductase/NADH oxidase N-terminal" evidence="7">
    <location>
        <begin position="6"/>
        <end position="303"/>
    </location>
</feature>
<dbReference type="GO" id="GO:0005506">
    <property type="term" value="F:iron ion binding"/>
    <property type="evidence" value="ECO:0007669"/>
    <property type="project" value="InterPro"/>
</dbReference>
<organism evidence="9 10">
    <name type="scientific">Fusarium culmorum</name>
    <dbReference type="NCBI Taxonomy" id="5516"/>
    <lineage>
        <taxon>Eukaryota</taxon>
        <taxon>Fungi</taxon>
        <taxon>Dikarya</taxon>
        <taxon>Ascomycota</taxon>
        <taxon>Pezizomycotina</taxon>
        <taxon>Sordariomycetes</taxon>
        <taxon>Hypocreomycetidae</taxon>
        <taxon>Hypocreales</taxon>
        <taxon>Nectriaceae</taxon>
        <taxon>Fusarium</taxon>
    </lineage>
</organism>
<dbReference type="CDD" id="cd02933">
    <property type="entry name" value="OYE_like_FMN"/>
    <property type="match status" value="1"/>
</dbReference>
<sequence>MTRITTPINIGRCALKHRILMAPLTRLRADNHVPLDVMVDYYSQRASVPGTLLITEATFVSEKSRGRDEHAPGIYTREQVDAWKRVTDEVHKKGSFIYMQLWHVGRAAKQDVLDKAGLEMVSSSDVPIGAEYPKPRPLTEDEIWESIESFATASRNAIEAGFDGVEIHAANGYLIDQFTQDVCNKRTDKWGGSVENRSRFCIEVAKAVSKEIGPDRTGIRLSPFSTFQGMRMEDPEPQFTHLISELKPLGLAYLHLIEPRIAGNMDKVVDDDKESLDFALDVWAKSGPVVLAGGYTAEKANEALETRFKDEAVALWQCGARRQPPTAATMLPDATIDRAADKLAEFRRDNALNDLLDQYTVLIEDYRRLKSDYEEEREGRERYKQLARGQERNPFALVVVDGDGYIFDERFVKDGEEGGSRAAKQLNDTIKDSLRRKGLETCEVMVRVYANLTGLSKALCKNGLAGAEKRSLSSFTAGFNRSYGLADFIDAGELKENADFKLKAILRLYADNAQCKHIYFAACHDVGYVSDLTPFRGNRERFTLIQTPSLLFHKEFEKLGMNVEELPGVFRHTPLQQPYTTAPTKATLNSTLTGSKASSTYSTPVSTKENSNEGKTSSFYNGFLVPKMTISFFATRDNKVHRFLRSRVASTYSMTSILSMESLIQDVLDLNLKKLGERADEGKKFEVDKTVNYYTSDVVSQLALGGMVGCVEQQKDIGGIIQSVHDGFYFMGNLGVLPWQMFWINNPVSKWLTNNFGGDRLNGFDIFLDWLDNRVEERMTNGLLPNQRRDILQNFIEAKDPHGQPASKEEVMIEGVNVLAGGSDTTAFGILSCLRHLLTSPDAKAKLMEEIDHAYEELGLTKEGREISFKQAEKLPYLSAVITESNRVQPSIQYQLPRTVPSEGAQVGDYFLPPGTTCGTSSRAVNCSREIFGPDAEKFRPERWIARVPDDEAQIRKEKSLLMTFGMGSRSCIGKNLAIVELHLYIVQFFRHFDAEVAKSAKPWGIKSQWLTFHHDFVITIARREH</sequence>
<keyword evidence="10" id="KW-1185">Reference proteome</keyword>
<evidence type="ECO:0000313" key="10">
    <source>
        <dbReference type="Proteomes" id="UP000241587"/>
    </source>
</evidence>
<dbReference type="GO" id="GO:0010181">
    <property type="term" value="F:FMN binding"/>
    <property type="evidence" value="ECO:0007669"/>
    <property type="project" value="InterPro"/>
</dbReference>
<feature type="domain" description="DUF7923" evidence="8">
    <location>
        <begin position="390"/>
        <end position="570"/>
    </location>
</feature>
<feature type="coiled-coil region" evidence="5">
    <location>
        <begin position="352"/>
        <end position="386"/>
    </location>
</feature>
<dbReference type="EMBL" id="PVEM01000006">
    <property type="protein sequence ID" value="PTD06544.1"/>
    <property type="molecule type" value="Genomic_DNA"/>
</dbReference>
<evidence type="ECO:0000256" key="1">
    <source>
        <dbReference type="ARBA" id="ARBA00022630"/>
    </source>
</evidence>
<dbReference type="OrthoDB" id="3934656at2759"/>
<dbReference type="Gene3D" id="1.10.630.10">
    <property type="entry name" value="Cytochrome P450"/>
    <property type="match status" value="1"/>
</dbReference>
<dbReference type="AlphaFoldDB" id="A0A2T4GSL3"/>
<keyword evidence="1" id="KW-0285">Flavoprotein</keyword>
<protein>
    <submittedName>
        <fullName evidence="9">Chanoclavine-I aldehyde reductase easA</fullName>
    </submittedName>
</protein>
<comment type="caution">
    <text evidence="9">The sequence shown here is derived from an EMBL/GenBank/DDBJ whole genome shotgun (WGS) entry which is preliminary data.</text>
</comment>
<keyword evidence="2 4" id="KW-0479">Metal-binding</keyword>
<dbReference type="GO" id="GO:0003959">
    <property type="term" value="F:NADPH dehydrogenase activity"/>
    <property type="evidence" value="ECO:0007669"/>
    <property type="project" value="TreeGrafter"/>
</dbReference>
<gene>
    <name evidence="9" type="ORF">FCULG_00005699</name>
</gene>
<dbReference type="InterPro" id="IPR057683">
    <property type="entry name" value="DUF7923"/>
</dbReference>
<dbReference type="PROSITE" id="PS00086">
    <property type="entry name" value="CYTOCHROME_P450"/>
    <property type="match status" value="1"/>
</dbReference>
<dbReference type="Pfam" id="PF25540">
    <property type="entry name" value="DUF7923"/>
    <property type="match status" value="1"/>
</dbReference>
<dbReference type="PANTHER" id="PTHR22893:SF91">
    <property type="entry name" value="NADPH DEHYDROGENASE 2-RELATED"/>
    <property type="match status" value="1"/>
</dbReference>
<dbReference type="InterPro" id="IPR045247">
    <property type="entry name" value="Oye-like"/>
</dbReference>
<dbReference type="PRINTS" id="PR00463">
    <property type="entry name" value="EP450I"/>
</dbReference>
<comment type="cofactor">
    <cofactor evidence="4">
        <name>heme</name>
        <dbReference type="ChEBI" id="CHEBI:30413"/>
    </cofactor>
</comment>
<dbReference type="GO" id="GO:0020037">
    <property type="term" value="F:heme binding"/>
    <property type="evidence" value="ECO:0007669"/>
    <property type="project" value="InterPro"/>
</dbReference>
<evidence type="ECO:0000256" key="6">
    <source>
        <dbReference type="SAM" id="MobiDB-lite"/>
    </source>
</evidence>
<dbReference type="InterPro" id="IPR017972">
    <property type="entry name" value="Cyt_P450_CS"/>
</dbReference>
<dbReference type="InterPro" id="IPR001155">
    <property type="entry name" value="OxRdtase_FMN_N"/>
</dbReference>
<evidence type="ECO:0000256" key="5">
    <source>
        <dbReference type="SAM" id="Coils"/>
    </source>
</evidence>
<evidence type="ECO:0000259" key="7">
    <source>
        <dbReference type="Pfam" id="PF00724"/>
    </source>
</evidence>
<evidence type="ECO:0000313" key="9">
    <source>
        <dbReference type="EMBL" id="PTD06544.1"/>
    </source>
</evidence>
<dbReference type="InterPro" id="IPR001128">
    <property type="entry name" value="Cyt_P450"/>
</dbReference>
<dbReference type="Pfam" id="PF00724">
    <property type="entry name" value="Oxidored_FMN"/>
    <property type="match status" value="1"/>
</dbReference>
<feature type="region of interest" description="Disordered" evidence="6">
    <location>
        <begin position="590"/>
        <end position="613"/>
    </location>
</feature>
<reference evidence="9 10" key="1">
    <citation type="submission" date="2018-02" db="EMBL/GenBank/DDBJ databases">
        <title>Fusarium culmorum secondary metabolites in fungal-bacterial-plant interactions.</title>
        <authorList>
            <person name="Schmidt R."/>
        </authorList>
    </citation>
    <scope>NUCLEOTIDE SEQUENCE [LARGE SCALE GENOMIC DNA]</scope>
    <source>
        <strain evidence="9 10">PV</strain>
    </source>
</reference>
<dbReference type="OMA" id="NETCEYE"/>
<keyword evidence="5" id="KW-0175">Coiled coil</keyword>
<dbReference type="PANTHER" id="PTHR22893">
    <property type="entry name" value="NADH OXIDOREDUCTASE-RELATED"/>
    <property type="match status" value="1"/>
</dbReference>
<evidence type="ECO:0000256" key="4">
    <source>
        <dbReference type="PIRSR" id="PIRSR602401-1"/>
    </source>
</evidence>
<dbReference type="SUPFAM" id="SSF51395">
    <property type="entry name" value="FMN-linked oxidoreductases"/>
    <property type="match status" value="1"/>
</dbReference>
<evidence type="ECO:0000256" key="2">
    <source>
        <dbReference type="ARBA" id="ARBA00022723"/>
    </source>
</evidence>
<dbReference type="InterPro" id="IPR013785">
    <property type="entry name" value="Aldolase_TIM"/>
</dbReference>
<keyword evidence="3 4" id="KW-0408">Iron</keyword>
<dbReference type="Gene3D" id="3.20.20.70">
    <property type="entry name" value="Aldolase class I"/>
    <property type="match status" value="1"/>
</dbReference>
<proteinExistence type="predicted"/>
<accession>A0A2T4GSL3</accession>
<dbReference type="InterPro" id="IPR002401">
    <property type="entry name" value="Cyt_P450_E_grp-I"/>
</dbReference>
<dbReference type="SUPFAM" id="SSF48264">
    <property type="entry name" value="Cytochrome P450"/>
    <property type="match status" value="1"/>
</dbReference>
<dbReference type="InterPro" id="IPR036396">
    <property type="entry name" value="Cyt_P450_sf"/>
</dbReference>
<feature type="binding site" description="axial binding residue" evidence="4">
    <location>
        <position position="972"/>
    </location>
    <ligand>
        <name>heme</name>
        <dbReference type="ChEBI" id="CHEBI:30413"/>
    </ligand>
    <ligandPart>
        <name>Fe</name>
        <dbReference type="ChEBI" id="CHEBI:18248"/>
    </ligandPart>
</feature>
<dbReference type="Pfam" id="PF00067">
    <property type="entry name" value="p450"/>
    <property type="match status" value="1"/>
</dbReference>
<evidence type="ECO:0000259" key="8">
    <source>
        <dbReference type="Pfam" id="PF25540"/>
    </source>
</evidence>
<name>A0A2T4GSL3_FUSCU</name>
<evidence type="ECO:0000256" key="3">
    <source>
        <dbReference type="ARBA" id="ARBA00023004"/>
    </source>
</evidence>
<dbReference type="Proteomes" id="UP000241587">
    <property type="component" value="Unassembled WGS sequence"/>
</dbReference>
<dbReference type="PRINTS" id="PR00385">
    <property type="entry name" value="P450"/>
</dbReference>